<comment type="caution">
    <text evidence="1">The sequence shown here is derived from an EMBL/GenBank/DDBJ whole genome shotgun (WGS) entry which is preliminary data.</text>
</comment>
<organism evidence="1 2">
    <name type="scientific">Cylindrotheca closterium</name>
    <dbReference type="NCBI Taxonomy" id="2856"/>
    <lineage>
        <taxon>Eukaryota</taxon>
        <taxon>Sar</taxon>
        <taxon>Stramenopiles</taxon>
        <taxon>Ochrophyta</taxon>
        <taxon>Bacillariophyta</taxon>
        <taxon>Bacillariophyceae</taxon>
        <taxon>Bacillariophycidae</taxon>
        <taxon>Bacillariales</taxon>
        <taxon>Bacillariaceae</taxon>
        <taxon>Cylindrotheca</taxon>
    </lineage>
</organism>
<evidence type="ECO:0000313" key="1">
    <source>
        <dbReference type="EMBL" id="CAJ1954532.1"/>
    </source>
</evidence>
<reference evidence="1" key="1">
    <citation type="submission" date="2023-08" db="EMBL/GenBank/DDBJ databases">
        <authorList>
            <person name="Audoor S."/>
            <person name="Bilcke G."/>
        </authorList>
    </citation>
    <scope>NUCLEOTIDE SEQUENCE</scope>
</reference>
<accession>A0AAD2PVB0</accession>
<sequence>MQDTSQPPPHKDIIIPSPPKQVRYTTLPNGKRTIVFQRKYDKLILLLHIHKSAGSFLCKRAFDNRLAAPYASNCNIQENQYCCGSNDTQIGLQDFVNATPFDLIATERELQETMDTSLVDYVVSLRDSKSRYYSHYQHVLRHWYSSSSPEGGVTITKPVVGVVVGVGVVVNETSAWLGNNTNNNDDPNNNSSRIAIAEFDPIHHADTDNFTRWTQGQPDNWNLRIICGPRCKSRPKFQITHELFQYTLQRLASFQHVIFVEDMQESYNQMALTYQWKVIDENDKNAKPTKRGNYNKTDVTMARWNPLMSALDDALYEFAKLKYYSGGSSELPYEFVNQAQVDEYFALGPLQNCTNVCCGQCTPY</sequence>
<dbReference type="EMBL" id="CAKOGP040001869">
    <property type="protein sequence ID" value="CAJ1954532.1"/>
    <property type="molecule type" value="Genomic_DNA"/>
</dbReference>
<dbReference type="InterPro" id="IPR027417">
    <property type="entry name" value="P-loop_NTPase"/>
</dbReference>
<proteinExistence type="predicted"/>
<keyword evidence="2" id="KW-1185">Reference proteome</keyword>
<gene>
    <name evidence="1" type="ORF">CYCCA115_LOCUS15125</name>
</gene>
<evidence type="ECO:0000313" key="2">
    <source>
        <dbReference type="Proteomes" id="UP001295423"/>
    </source>
</evidence>
<dbReference type="Gene3D" id="3.40.50.300">
    <property type="entry name" value="P-loop containing nucleotide triphosphate hydrolases"/>
    <property type="match status" value="1"/>
</dbReference>
<name>A0AAD2PVB0_9STRA</name>
<dbReference type="Proteomes" id="UP001295423">
    <property type="component" value="Unassembled WGS sequence"/>
</dbReference>
<dbReference type="AlphaFoldDB" id="A0AAD2PVB0"/>
<protein>
    <submittedName>
        <fullName evidence="1">Uncharacterized protein</fullName>
    </submittedName>
</protein>